<evidence type="ECO:0008006" key="4">
    <source>
        <dbReference type="Google" id="ProtNLM"/>
    </source>
</evidence>
<feature type="compositionally biased region" description="Low complexity" evidence="1">
    <location>
        <begin position="1"/>
        <end position="15"/>
    </location>
</feature>
<evidence type="ECO:0000256" key="1">
    <source>
        <dbReference type="SAM" id="MobiDB-lite"/>
    </source>
</evidence>
<feature type="compositionally biased region" description="Low complexity" evidence="1">
    <location>
        <begin position="120"/>
        <end position="136"/>
    </location>
</feature>
<dbReference type="EMBL" id="ML996101">
    <property type="protein sequence ID" value="KAF2740198.1"/>
    <property type="molecule type" value="Genomic_DNA"/>
</dbReference>
<comment type="caution">
    <text evidence="2">The sequence shown here is derived from an EMBL/GenBank/DDBJ whole genome shotgun (WGS) entry which is preliminary data.</text>
</comment>
<feature type="compositionally biased region" description="Polar residues" evidence="1">
    <location>
        <begin position="105"/>
        <end position="117"/>
    </location>
</feature>
<reference evidence="2" key="1">
    <citation type="journal article" date="2020" name="Stud. Mycol.">
        <title>101 Dothideomycetes genomes: a test case for predicting lifestyles and emergence of pathogens.</title>
        <authorList>
            <person name="Haridas S."/>
            <person name="Albert R."/>
            <person name="Binder M."/>
            <person name="Bloem J."/>
            <person name="Labutti K."/>
            <person name="Salamov A."/>
            <person name="Andreopoulos B."/>
            <person name="Baker S."/>
            <person name="Barry K."/>
            <person name="Bills G."/>
            <person name="Bluhm B."/>
            <person name="Cannon C."/>
            <person name="Castanera R."/>
            <person name="Culley D."/>
            <person name="Daum C."/>
            <person name="Ezra D."/>
            <person name="Gonzalez J."/>
            <person name="Henrissat B."/>
            <person name="Kuo A."/>
            <person name="Liang C."/>
            <person name="Lipzen A."/>
            <person name="Lutzoni F."/>
            <person name="Magnuson J."/>
            <person name="Mondo S."/>
            <person name="Nolan M."/>
            <person name="Ohm R."/>
            <person name="Pangilinan J."/>
            <person name="Park H.-J."/>
            <person name="Ramirez L."/>
            <person name="Alfaro M."/>
            <person name="Sun H."/>
            <person name="Tritt A."/>
            <person name="Yoshinaga Y."/>
            <person name="Zwiers L.-H."/>
            <person name="Turgeon B."/>
            <person name="Goodwin S."/>
            <person name="Spatafora J."/>
            <person name="Crous P."/>
            <person name="Grigoriev I."/>
        </authorList>
    </citation>
    <scope>NUCLEOTIDE SEQUENCE</scope>
    <source>
        <strain evidence="2">CBS 125425</strain>
    </source>
</reference>
<name>A0A9P4RB24_9PLEO</name>
<dbReference type="OrthoDB" id="5388207at2759"/>
<organism evidence="2 3">
    <name type="scientific">Polyplosphaeria fusca</name>
    <dbReference type="NCBI Taxonomy" id="682080"/>
    <lineage>
        <taxon>Eukaryota</taxon>
        <taxon>Fungi</taxon>
        <taxon>Dikarya</taxon>
        <taxon>Ascomycota</taxon>
        <taxon>Pezizomycotina</taxon>
        <taxon>Dothideomycetes</taxon>
        <taxon>Pleosporomycetidae</taxon>
        <taxon>Pleosporales</taxon>
        <taxon>Tetraplosphaeriaceae</taxon>
        <taxon>Polyplosphaeria</taxon>
    </lineage>
</organism>
<keyword evidence="3" id="KW-1185">Reference proteome</keyword>
<evidence type="ECO:0000313" key="3">
    <source>
        <dbReference type="Proteomes" id="UP000799444"/>
    </source>
</evidence>
<feature type="region of interest" description="Disordered" evidence="1">
    <location>
        <begin position="1"/>
        <end position="298"/>
    </location>
</feature>
<feature type="compositionally biased region" description="Low complexity" evidence="1">
    <location>
        <begin position="52"/>
        <end position="74"/>
    </location>
</feature>
<sequence>METVSNVASTVTTTVKQAIWGDQTAQGNEKSGEPISGQQGKGTVNEPFDQGNAENPATTSTTEPTTSANPTPNSKLPETMSSIPPNTESVAAGGAPNPLQETDKTGVTGSMGESTKASDVVPSESSHPGVPPSSGGLTEQKQQGADRPAETPSTTVEKKEEAEDFMKTRDPNDHSGEPMKMHDGSESKKIPETQEERRESAIGLPGGQEHGKPAKGTGEDWVKTSGLHADGGDFDVTKPGAGREADRLLEEKGIKKEGGNTGPPADLGSPSSGDKEGKEKVKLSEKIKTKLHIGHKDK</sequence>
<feature type="compositionally biased region" description="Basic and acidic residues" evidence="1">
    <location>
        <begin position="273"/>
        <end position="298"/>
    </location>
</feature>
<feature type="compositionally biased region" description="Basic and acidic residues" evidence="1">
    <location>
        <begin position="209"/>
        <end position="222"/>
    </location>
</feature>
<dbReference type="Proteomes" id="UP000799444">
    <property type="component" value="Unassembled WGS sequence"/>
</dbReference>
<gene>
    <name evidence="2" type="ORF">EJ04DRAFT_572492</name>
</gene>
<feature type="compositionally biased region" description="Basic and acidic residues" evidence="1">
    <location>
        <begin position="241"/>
        <end position="258"/>
    </location>
</feature>
<feature type="compositionally biased region" description="Basic and acidic residues" evidence="1">
    <location>
        <begin position="156"/>
        <end position="200"/>
    </location>
</feature>
<protein>
    <recommendedName>
        <fullName evidence="4">Glycine-rich cell wall structural protein 1</fullName>
    </recommendedName>
</protein>
<proteinExistence type="predicted"/>
<accession>A0A9P4RB24</accession>
<feature type="compositionally biased region" description="Polar residues" evidence="1">
    <location>
        <begin position="79"/>
        <end position="89"/>
    </location>
</feature>
<evidence type="ECO:0000313" key="2">
    <source>
        <dbReference type="EMBL" id="KAF2740198.1"/>
    </source>
</evidence>
<dbReference type="AlphaFoldDB" id="A0A9P4RB24"/>